<dbReference type="Pfam" id="PF23562">
    <property type="entry name" value="AMP-binding_C_3"/>
    <property type="match status" value="1"/>
</dbReference>
<protein>
    <submittedName>
        <fullName evidence="5">AMP-binding protein</fullName>
    </submittedName>
</protein>
<evidence type="ECO:0000313" key="6">
    <source>
        <dbReference type="Proteomes" id="UP000474676"/>
    </source>
</evidence>
<dbReference type="InterPro" id="IPR042099">
    <property type="entry name" value="ANL_N_sf"/>
</dbReference>
<dbReference type="InterPro" id="IPR045851">
    <property type="entry name" value="AMP-bd_C_sf"/>
</dbReference>
<dbReference type="AlphaFoldDB" id="A0A6L5Y9M5"/>
<dbReference type="PANTHER" id="PTHR43272">
    <property type="entry name" value="LONG-CHAIN-FATTY-ACID--COA LIGASE"/>
    <property type="match status" value="1"/>
</dbReference>
<dbReference type="GO" id="GO:0005524">
    <property type="term" value="F:ATP binding"/>
    <property type="evidence" value="ECO:0007669"/>
    <property type="project" value="UniProtKB-KW"/>
</dbReference>
<accession>A0A6L5Y9M5</accession>
<evidence type="ECO:0000256" key="1">
    <source>
        <dbReference type="ARBA" id="ARBA00022741"/>
    </source>
</evidence>
<sequence length="587" mass="66165">MTYENAVRIPQLSPVYRTVEHRDFRELLQYAADTYGDDCAFILKEKRATKTSPAEYRRISFRELKRDVDAFGTGLLKSGLAGKRFAIIGKNRYEWIVSYYAVLCGLGICVPLDKGLPCEELVSSLERSRCDVLIFDRDHSSLVRQAAETGELSVETYICMDESDSSEPFRWILDKGYLALENGDTEYSRLPVDPQAMSIILFTSGTTNLSKAVMLSQTNILSNIYSMLQVEDIRRGDINMAFLPYHHTFGSTGQTLMIAAGATTTFCDGLKYIQKNLAEYHVSVFVCVPLLIEAMYKRIINGIHKQGKDKVFRRGLRISGILRRLHIDRRRRIFSDIIEQLGGSLRFIISGASPLDPAAARGFDAVGINVVQGYGMTEASPVLAAENPGNRRPGSIGKAMPGVDLRIIDTDAEGVGELVARGPNIMTGYYHNPEETAATLTDGWLHTGDLASVDRDGFLYIRGRKKNVIVLKNGKNVYPEEIELRISDFPYVRENMVYGEPRHRDGNDKDLALCAKIVYDKAYFRDHFGTWDPDKIQTLIRRDIDKMNDELPNYKHILRLTVTDQEMAKTTTGKVKRYVEVKPSSMI</sequence>
<dbReference type="Gene3D" id="3.30.300.30">
    <property type="match status" value="1"/>
</dbReference>
<evidence type="ECO:0000259" key="4">
    <source>
        <dbReference type="Pfam" id="PF00501"/>
    </source>
</evidence>
<dbReference type="PANTHER" id="PTHR43272:SF33">
    <property type="entry name" value="AMP-BINDING DOMAIN-CONTAINING PROTEIN-RELATED"/>
    <property type="match status" value="1"/>
</dbReference>
<keyword evidence="1" id="KW-0547">Nucleotide-binding</keyword>
<gene>
    <name evidence="5" type="ORF">FYJ64_10225</name>
</gene>
<evidence type="ECO:0000256" key="3">
    <source>
        <dbReference type="ARBA" id="ARBA00024484"/>
    </source>
</evidence>
<dbReference type="Gene3D" id="3.40.50.12780">
    <property type="entry name" value="N-terminal domain of ligase-like"/>
    <property type="match status" value="1"/>
</dbReference>
<evidence type="ECO:0000313" key="5">
    <source>
        <dbReference type="EMBL" id="MST52672.1"/>
    </source>
</evidence>
<evidence type="ECO:0000256" key="2">
    <source>
        <dbReference type="ARBA" id="ARBA00022840"/>
    </source>
</evidence>
<organism evidence="5 6">
    <name type="scientific">Hornefia butyriciproducens</name>
    <dbReference type="NCBI Taxonomy" id="2652293"/>
    <lineage>
        <taxon>Bacteria</taxon>
        <taxon>Bacillati</taxon>
        <taxon>Bacillota</taxon>
        <taxon>Clostridia</taxon>
        <taxon>Peptostreptococcales</taxon>
        <taxon>Anaerovoracaceae</taxon>
        <taxon>Hornefia</taxon>
    </lineage>
</organism>
<dbReference type="GO" id="GO:0016020">
    <property type="term" value="C:membrane"/>
    <property type="evidence" value="ECO:0007669"/>
    <property type="project" value="TreeGrafter"/>
</dbReference>
<proteinExistence type="predicted"/>
<keyword evidence="2" id="KW-0067">ATP-binding</keyword>
<feature type="domain" description="AMP-dependent synthetase/ligase" evidence="4">
    <location>
        <begin position="43"/>
        <end position="430"/>
    </location>
</feature>
<name>A0A6L5Y9M5_9FIRM</name>
<dbReference type="InterPro" id="IPR000873">
    <property type="entry name" value="AMP-dep_synth/lig_dom"/>
</dbReference>
<dbReference type="GeneID" id="303115698"/>
<dbReference type="Proteomes" id="UP000474676">
    <property type="component" value="Unassembled WGS sequence"/>
</dbReference>
<dbReference type="Pfam" id="PF00501">
    <property type="entry name" value="AMP-binding"/>
    <property type="match status" value="1"/>
</dbReference>
<keyword evidence="6" id="KW-1185">Reference proteome</keyword>
<dbReference type="EMBL" id="VUMZ01000011">
    <property type="protein sequence ID" value="MST52672.1"/>
    <property type="molecule type" value="Genomic_DNA"/>
</dbReference>
<comment type="catalytic activity">
    <reaction evidence="3">
        <text>a long-chain fatty acid + ATP + CoA = a long-chain fatty acyl-CoA + AMP + diphosphate</text>
        <dbReference type="Rhea" id="RHEA:15421"/>
        <dbReference type="ChEBI" id="CHEBI:30616"/>
        <dbReference type="ChEBI" id="CHEBI:33019"/>
        <dbReference type="ChEBI" id="CHEBI:57287"/>
        <dbReference type="ChEBI" id="CHEBI:57560"/>
        <dbReference type="ChEBI" id="CHEBI:83139"/>
        <dbReference type="ChEBI" id="CHEBI:456215"/>
        <dbReference type="EC" id="6.2.1.3"/>
    </reaction>
    <physiologicalReaction direction="left-to-right" evidence="3">
        <dbReference type="Rhea" id="RHEA:15422"/>
    </physiologicalReaction>
</comment>
<dbReference type="SUPFAM" id="SSF56801">
    <property type="entry name" value="Acetyl-CoA synthetase-like"/>
    <property type="match status" value="1"/>
</dbReference>
<dbReference type="RefSeq" id="WP_154575053.1">
    <property type="nucleotide sequence ID" value="NZ_VUMZ01000011.1"/>
</dbReference>
<reference evidence="5 6" key="1">
    <citation type="submission" date="2019-08" db="EMBL/GenBank/DDBJ databases">
        <title>In-depth cultivation of the pig gut microbiome towards novel bacterial diversity and tailored functional studies.</title>
        <authorList>
            <person name="Wylensek D."/>
            <person name="Hitch T.C.A."/>
            <person name="Clavel T."/>
        </authorList>
    </citation>
    <scope>NUCLEOTIDE SEQUENCE [LARGE SCALE GENOMIC DNA]</scope>
    <source>
        <strain evidence="5 6">WCA-MUC-591-APC-3H</strain>
    </source>
</reference>
<dbReference type="GO" id="GO:0004467">
    <property type="term" value="F:long-chain fatty acid-CoA ligase activity"/>
    <property type="evidence" value="ECO:0007669"/>
    <property type="project" value="UniProtKB-EC"/>
</dbReference>
<comment type="caution">
    <text evidence="5">The sequence shown here is derived from an EMBL/GenBank/DDBJ whole genome shotgun (WGS) entry which is preliminary data.</text>
</comment>